<dbReference type="SMART" id="SM00267">
    <property type="entry name" value="GGDEF"/>
    <property type="match status" value="1"/>
</dbReference>
<dbReference type="SUPFAM" id="SSF49879">
    <property type="entry name" value="SMAD/FHA domain"/>
    <property type="match status" value="1"/>
</dbReference>
<dbReference type="PROSITE" id="PS50006">
    <property type="entry name" value="FHA_DOMAIN"/>
    <property type="match status" value="1"/>
</dbReference>
<dbReference type="Pfam" id="PF00990">
    <property type="entry name" value="GGDEF"/>
    <property type="match status" value="1"/>
</dbReference>
<evidence type="ECO:0000259" key="4">
    <source>
        <dbReference type="PROSITE" id="PS50887"/>
    </source>
</evidence>
<dbReference type="InterPro" id="IPR029787">
    <property type="entry name" value="Nucleotide_cyclase"/>
</dbReference>
<dbReference type="CDD" id="cd00060">
    <property type="entry name" value="FHA"/>
    <property type="match status" value="1"/>
</dbReference>
<evidence type="ECO:0000313" key="5">
    <source>
        <dbReference type="EMBL" id="QDU64806.1"/>
    </source>
</evidence>
<dbReference type="PANTHER" id="PTHR45138">
    <property type="entry name" value="REGULATORY COMPONENTS OF SENSORY TRANSDUCTION SYSTEM"/>
    <property type="match status" value="1"/>
</dbReference>
<dbReference type="KEGG" id="knv:Pan216_56990"/>
<dbReference type="GO" id="GO:1902201">
    <property type="term" value="P:negative regulation of bacterial-type flagellum-dependent cell motility"/>
    <property type="evidence" value="ECO:0007669"/>
    <property type="project" value="TreeGrafter"/>
</dbReference>
<reference evidence="5 6" key="1">
    <citation type="submission" date="2019-02" db="EMBL/GenBank/DDBJ databases">
        <title>Deep-cultivation of Planctomycetes and their phenomic and genomic characterization uncovers novel biology.</title>
        <authorList>
            <person name="Wiegand S."/>
            <person name="Jogler M."/>
            <person name="Boedeker C."/>
            <person name="Pinto D."/>
            <person name="Vollmers J."/>
            <person name="Rivas-Marin E."/>
            <person name="Kohn T."/>
            <person name="Peeters S.H."/>
            <person name="Heuer A."/>
            <person name="Rast P."/>
            <person name="Oberbeckmann S."/>
            <person name="Bunk B."/>
            <person name="Jeske O."/>
            <person name="Meyerdierks A."/>
            <person name="Storesund J.E."/>
            <person name="Kallscheuer N."/>
            <person name="Luecker S."/>
            <person name="Lage O.M."/>
            <person name="Pohl T."/>
            <person name="Merkel B.J."/>
            <person name="Hornburger P."/>
            <person name="Mueller R.-W."/>
            <person name="Bruemmer F."/>
            <person name="Labrenz M."/>
            <person name="Spormann A.M."/>
            <person name="Op den Camp H."/>
            <person name="Overmann J."/>
            <person name="Amann R."/>
            <person name="Jetten M.S.M."/>
            <person name="Mascher T."/>
            <person name="Medema M.H."/>
            <person name="Devos D.P."/>
            <person name="Kaster A.-K."/>
            <person name="Ovreas L."/>
            <person name="Rohde M."/>
            <person name="Galperin M.Y."/>
            <person name="Jogler C."/>
        </authorList>
    </citation>
    <scope>NUCLEOTIDE SEQUENCE [LARGE SCALE GENOMIC DNA]</scope>
    <source>
        <strain evidence="5 6">Pan216</strain>
    </source>
</reference>
<dbReference type="Gene3D" id="3.30.70.270">
    <property type="match status" value="1"/>
</dbReference>
<organism evidence="5 6">
    <name type="scientific">Kolteria novifilia</name>
    <dbReference type="NCBI Taxonomy" id="2527975"/>
    <lineage>
        <taxon>Bacteria</taxon>
        <taxon>Pseudomonadati</taxon>
        <taxon>Planctomycetota</taxon>
        <taxon>Planctomycetia</taxon>
        <taxon>Kolteriales</taxon>
        <taxon>Kolteriaceae</taxon>
        <taxon>Kolteria</taxon>
    </lineage>
</organism>
<dbReference type="EMBL" id="CP036279">
    <property type="protein sequence ID" value="QDU64806.1"/>
    <property type="molecule type" value="Genomic_DNA"/>
</dbReference>
<evidence type="ECO:0000259" key="3">
    <source>
        <dbReference type="PROSITE" id="PS50006"/>
    </source>
</evidence>
<name>A0A518BCV0_9BACT</name>
<dbReference type="RefSeq" id="WP_419193067.1">
    <property type="nucleotide sequence ID" value="NZ_CP036279.1"/>
</dbReference>
<dbReference type="NCBIfam" id="TIGR00254">
    <property type="entry name" value="GGDEF"/>
    <property type="match status" value="1"/>
</dbReference>
<accession>A0A518BCV0</accession>
<keyword evidence="6" id="KW-1185">Reference proteome</keyword>
<sequence>MGHPPTTEQTIIAKTGSPLPTQLKADGKGCLVKIYPTETGPQLIELPDDPIVIGRGKECQIELEDTAVSRQHAKIEPKLGNYVLADLDSTNGTFVNDEAIEKRFLVAGDLVRIGSTIMKFLSSDHIETQYHETIYSMMIHDGLTGIHNKRYFLETIERELVRTARHRRPLGLAIFDIDHFKEINDQHGHLVGDAVLRELTARLKETIRRDEIFARYGGEEFVVLLPESTLEKAVGFGERLRRLVADEPFDGPDGEFQVTVSVGIAETNGERVMTPEELIGLADSNLYVAKRNGRNRIYYVGASSSGCWSDNELSDED</sequence>
<dbReference type="GO" id="GO:0005886">
    <property type="term" value="C:plasma membrane"/>
    <property type="evidence" value="ECO:0007669"/>
    <property type="project" value="TreeGrafter"/>
</dbReference>
<evidence type="ECO:0000256" key="2">
    <source>
        <dbReference type="ARBA" id="ARBA00034247"/>
    </source>
</evidence>
<dbReference type="GO" id="GO:0043709">
    <property type="term" value="P:cell adhesion involved in single-species biofilm formation"/>
    <property type="evidence" value="ECO:0007669"/>
    <property type="project" value="TreeGrafter"/>
</dbReference>
<dbReference type="AlphaFoldDB" id="A0A518BCV0"/>
<dbReference type="PROSITE" id="PS50887">
    <property type="entry name" value="GGDEF"/>
    <property type="match status" value="1"/>
</dbReference>
<dbReference type="SMART" id="SM00240">
    <property type="entry name" value="FHA"/>
    <property type="match status" value="1"/>
</dbReference>
<comment type="catalytic activity">
    <reaction evidence="2">
        <text>2 GTP = 3',3'-c-di-GMP + 2 diphosphate</text>
        <dbReference type="Rhea" id="RHEA:24898"/>
        <dbReference type="ChEBI" id="CHEBI:33019"/>
        <dbReference type="ChEBI" id="CHEBI:37565"/>
        <dbReference type="ChEBI" id="CHEBI:58805"/>
        <dbReference type="EC" id="2.7.7.65"/>
    </reaction>
</comment>
<dbReference type="Pfam" id="PF00498">
    <property type="entry name" value="FHA"/>
    <property type="match status" value="1"/>
</dbReference>
<gene>
    <name evidence="5" type="primary">pleD_5</name>
    <name evidence="5" type="ORF">Pan216_56990</name>
</gene>
<dbReference type="GO" id="GO:0052621">
    <property type="term" value="F:diguanylate cyclase activity"/>
    <property type="evidence" value="ECO:0007669"/>
    <property type="project" value="UniProtKB-EC"/>
</dbReference>
<dbReference type="InterPro" id="IPR050469">
    <property type="entry name" value="Diguanylate_Cyclase"/>
</dbReference>
<dbReference type="InterPro" id="IPR008984">
    <property type="entry name" value="SMAD_FHA_dom_sf"/>
</dbReference>
<feature type="domain" description="FHA" evidence="3">
    <location>
        <begin position="51"/>
        <end position="100"/>
    </location>
</feature>
<feature type="domain" description="GGDEF" evidence="4">
    <location>
        <begin position="168"/>
        <end position="302"/>
    </location>
</feature>
<dbReference type="Proteomes" id="UP000317093">
    <property type="component" value="Chromosome"/>
</dbReference>
<dbReference type="PANTHER" id="PTHR45138:SF9">
    <property type="entry name" value="DIGUANYLATE CYCLASE DGCM-RELATED"/>
    <property type="match status" value="1"/>
</dbReference>
<protein>
    <recommendedName>
        <fullName evidence="1">diguanylate cyclase</fullName>
        <ecNumber evidence="1">2.7.7.65</ecNumber>
    </recommendedName>
</protein>
<dbReference type="EC" id="2.7.7.65" evidence="1"/>
<dbReference type="InterPro" id="IPR043128">
    <property type="entry name" value="Rev_trsase/Diguanyl_cyclase"/>
</dbReference>
<dbReference type="FunFam" id="3.30.70.270:FF:000001">
    <property type="entry name" value="Diguanylate cyclase domain protein"/>
    <property type="match status" value="1"/>
</dbReference>
<dbReference type="InterPro" id="IPR000253">
    <property type="entry name" value="FHA_dom"/>
</dbReference>
<evidence type="ECO:0000313" key="6">
    <source>
        <dbReference type="Proteomes" id="UP000317093"/>
    </source>
</evidence>
<dbReference type="InterPro" id="IPR000160">
    <property type="entry name" value="GGDEF_dom"/>
</dbReference>
<dbReference type="CDD" id="cd01949">
    <property type="entry name" value="GGDEF"/>
    <property type="match status" value="1"/>
</dbReference>
<proteinExistence type="predicted"/>
<evidence type="ECO:0000256" key="1">
    <source>
        <dbReference type="ARBA" id="ARBA00012528"/>
    </source>
</evidence>
<dbReference type="Gene3D" id="2.60.200.20">
    <property type="match status" value="1"/>
</dbReference>
<dbReference type="SUPFAM" id="SSF55073">
    <property type="entry name" value="Nucleotide cyclase"/>
    <property type="match status" value="1"/>
</dbReference>